<dbReference type="SUPFAM" id="SSF56176">
    <property type="entry name" value="FAD-binding/transporter-associated domain-like"/>
    <property type="match status" value="1"/>
</dbReference>
<proteinExistence type="predicted"/>
<feature type="domain" description="FAD linked oxidase N-terminal" evidence="1">
    <location>
        <begin position="43"/>
        <end position="132"/>
    </location>
</feature>
<accession>A0A0U5GPM9</accession>
<evidence type="ECO:0000313" key="3">
    <source>
        <dbReference type="Proteomes" id="UP000054771"/>
    </source>
</evidence>
<dbReference type="Pfam" id="PF01565">
    <property type="entry name" value="FAD_binding_4"/>
    <property type="match status" value="1"/>
</dbReference>
<dbReference type="AlphaFoldDB" id="A0A0U5GPM9"/>
<name>A0A0U5GPM9_ASPCI</name>
<dbReference type="Gene3D" id="3.30.465.10">
    <property type="match status" value="1"/>
</dbReference>
<evidence type="ECO:0000259" key="1">
    <source>
        <dbReference type="Pfam" id="PF01565"/>
    </source>
</evidence>
<sequence>MLSHIGLILGPQLSSSSSIFGPSDPHWEETTRRYDPHSAPRIRLVVQPGAEEDVPVIVRYANKHGIPFYAVNTGHGSTTSQTAFDGIQTDLSILMSVRISSGGETAWIQGGSTVEVTVDELWALGYVTSKQPYSALVLVS</sequence>
<keyword evidence="3" id="KW-1185">Reference proteome</keyword>
<dbReference type="OrthoDB" id="9996127at2759"/>
<dbReference type="InterPro" id="IPR006094">
    <property type="entry name" value="Oxid_FAD_bind_N"/>
</dbReference>
<dbReference type="Proteomes" id="UP000054771">
    <property type="component" value="Unassembled WGS sequence"/>
</dbReference>
<organism evidence="2 3">
    <name type="scientific">Aspergillus calidoustus</name>
    <dbReference type="NCBI Taxonomy" id="454130"/>
    <lineage>
        <taxon>Eukaryota</taxon>
        <taxon>Fungi</taxon>
        <taxon>Dikarya</taxon>
        <taxon>Ascomycota</taxon>
        <taxon>Pezizomycotina</taxon>
        <taxon>Eurotiomycetes</taxon>
        <taxon>Eurotiomycetidae</taxon>
        <taxon>Eurotiales</taxon>
        <taxon>Aspergillaceae</taxon>
        <taxon>Aspergillus</taxon>
        <taxon>Aspergillus subgen. Nidulantes</taxon>
    </lineage>
</organism>
<dbReference type="GO" id="GO:0050660">
    <property type="term" value="F:flavin adenine dinucleotide binding"/>
    <property type="evidence" value="ECO:0007669"/>
    <property type="project" value="InterPro"/>
</dbReference>
<dbReference type="InterPro" id="IPR016169">
    <property type="entry name" value="FAD-bd_PCMH_sub2"/>
</dbReference>
<dbReference type="EMBL" id="CDMC01000002">
    <property type="protein sequence ID" value="CEN60635.1"/>
    <property type="molecule type" value="Genomic_DNA"/>
</dbReference>
<protein>
    <recommendedName>
        <fullName evidence="1">FAD linked oxidase N-terminal domain-containing protein</fullName>
    </recommendedName>
</protein>
<dbReference type="InterPro" id="IPR036318">
    <property type="entry name" value="FAD-bd_PCMH-like_sf"/>
</dbReference>
<gene>
    <name evidence="2" type="ORF">ASPCAL03071</name>
</gene>
<reference evidence="3" key="1">
    <citation type="journal article" date="2016" name="Genome Announc.">
        <title>Draft genome sequences of fungus Aspergillus calidoustus.</title>
        <authorList>
            <person name="Horn F."/>
            <person name="Linde J."/>
            <person name="Mattern D.J."/>
            <person name="Walther G."/>
            <person name="Guthke R."/>
            <person name="Scherlach K."/>
            <person name="Martin K."/>
            <person name="Brakhage A.A."/>
            <person name="Petzke L."/>
            <person name="Valiante V."/>
        </authorList>
    </citation>
    <scope>NUCLEOTIDE SEQUENCE [LARGE SCALE GENOMIC DNA]</scope>
    <source>
        <strain evidence="3">SF006504</strain>
    </source>
</reference>
<evidence type="ECO:0000313" key="2">
    <source>
        <dbReference type="EMBL" id="CEN60635.1"/>
    </source>
</evidence>